<dbReference type="InterPro" id="IPR040239">
    <property type="entry name" value="HcpB-like"/>
</dbReference>
<evidence type="ECO:0000259" key="3">
    <source>
        <dbReference type="PROSITE" id="PS50208"/>
    </source>
</evidence>
<dbReference type="PANTHER" id="PTHR13891:SF1">
    <property type="entry name" value="CYTOCHROME C OXIDASE ASSEMBLY FACTOR 7"/>
    <property type="match status" value="1"/>
</dbReference>
<dbReference type="SUPFAM" id="SSF52129">
    <property type="entry name" value="Caspase-like"/>
    <property type="match status" value="1"/>
</dbReference>
<dbReference type="Gene3D" id="1.25.40.10">
    <property type="entry name" value="Tetratricopeptide repeat domain"/>
    <property type="match status" value="2"/>
</dbReference>
<dbReference type="Gene3D" id="3.40.50.1460">
    <property type="match status" value="1"/>
</dbReference>
<dbReference type="PROSITE" id="PS50208">
    <property type="entry name" value="CASPASE_P20"/>
    <property type="match status" value="1"/>
</dbReference>
<evidence type="ECO:0000256" key="2">
    <source>
        <dbReference type="ARBA" id="ARBA00022737"/>
    </source>
</evidence>
<dbReference type="PANTHER" id="PTHR13891">
    <property type="entry name" value="CYTOCHROME C OXIDASE ASSEMBLY FACTOR 7"/>
    <property type="match status" value="1"/>
</dbReference>
<evidence type="ECO:0000313" key="4">
    <source>
        <dbReference type="EMBL" id="MDC7683211.1"/>
    </source>
</evidence>
<reference evidence="4 5" key="1">
    <citation type="submission" date="2023-01" db="EMBL/GenBank/DDBJ databases">
        <title>Novel species of the genus Asticcacaulis isolated from rivers.</title>
        <authorList>
            <person name="Lu H."/>
        </authorList>
    </citation>
    <scope>NUCLEOTIDE SEQUENCE [LARGE SCALE GENOMIC DNA]</scope>
    <source>
        <strain evidence="4 5">BYS171W</strain>
    </source>
</reference>
<dbReference type="InterPro" id="IPR011600">
    <property type="entry name" value="Pept_C14_caspase"/>
</dbReference>
<protein>
    <submittedName>
        <fullName evidence="4">Caspase family protein</fullName>
    </submittedName>
</protein>
<dbReference type="InterPro" id="IPR006597">
    <property type="entry name" value="Sel1-like"/>
</dbReference>
<dbReference type="Pfam" id="PF00656">
    <property type="entry name" value="Peptidase_C14"/>
    <property type="match status" value="1"/>
</dbReference>
<dbReference type="InterPro" id="IPR029030">
    <property type="entry name" value="Caspase-like_dom_sf"/>
</dbReference>
<dbReference type="InterPro" id="IPR011990">
    <property type="entry name" value="TPR-like_helical_dom_sf"/>
</dbReference>
<dbReference type="Pfam" id="PF08238">
    <property type="entry name" value="Sel1"/>
    <property type="match status" value="7"/>
</dbReference>
<name>A0ABT5HUT0_9CAUL</name>
<dbReference type="InterPro" id="IPR001309">
    <property type="entry name" value="Pept_C14_p20"/>
</dbReference>
<feature type="domain" description="Caspase family p20" evidence="3">
    <location>
        <begin position="9"/>
        <end position="146"/>
    </location>
</feature>
<dbReference type="Proteomes" id="UP001214854">
    <property type="component" value="Unassembled WGS sequence"/>
</dbReference>
<keyword evidence="2" id="KW-0677">Repeat</keyword>
<evidence type="ECO:0000256" key="1">
    <source>
        <dbReference type="ARBA" id="ARBA00008486"/>
    </source>
</evidence>
<comment type="caution">
    <text evidence="4">The sequence shown here is derived from an EMBL/GenBank/DDBJ whole genome shotgun (WGS) entry which is preliminary data.</text>
</comment>
<dbReference type="EMBL" id="JAQQKX010000005">
    <property type="protein sequence ID" value="MDC7683211.1"/>
    <property type="molecule type" value="Genomic_DNA"/>
</dbReference>
<organism evidence="4 5">
    <name type="scientific">Asticcacaulis aquaticus</name>
    <dbReference type="NCBI Taxonomy" id="2984212"/>
    <lineage>
        <taxon>Bacteria</taxon>
        <taxon>Pseudomonadati</taxon>
        <taxon>Pseudomonadota</taxon>
        <taxon>Alphaproteobacteria</taxon>
        <taxon>Caulobacterales</taxon>
        <taxon>Caulobacteraceae</taxon>
        <taxon>Asticcacaulis</taxon>
    </lineage>
</organism>
<evidence type="ECO:0000313" key="5">
    <source>
        <dbReference type="Proteomes" id="UP001214854"/>
    </source>
</evidence>
<proteinExistence type="inferred from homology"/>
<keyword evidence="5" id="KW-1185">Reference proteome</keyword>
<sequence length="600" mass="64596">MWGVSAHAETRLALVIDQVGYSGNLSPLPGARQEADQVAASLQKTGFQITRVHSATRPQLDTAFRDFRRQVSANPGAVVFIYYTGHGIRDAGSDTNDNYLLGVEADISVASDLTAYGVQLQNLTDQFAQTGAAAVIFVLDACRTTPTLGKAGTKGLIPISVAANTLVAYSTGAGDVADVGVYAPVLAEEILKPGQDVIQLFSSVQKKVASKTNRKQLPWSNNLIYNDVCLVSCTEQMAGPVPQPAGPSAWEIEKAVWDRSRDCPDFEAYLAQYPSGAFVTQARQRLGAGCRIEKKTSPARTPEAALEEGLKANDAADYDISRPLFEQACDGGVAKGCFYLAWMVDSGLGGLTQDYARARSLYDRACTGKDAQACGRLGLYYYFGGSGLGRDYARSKTYYEMGCTYGDMWSCNGVGLLYYNGYGVTANIPESVHWFETACGGNAYVACHYLGSMYESGTGKPQNYAKARSFYEKACTQTYAKSCEQLAATFYYGRGGTDLNLARTYYEQACNGKEAAACGMLGSIYQSGEGVPKDMVKARIYFETACAGNSGVSCDQAGQFHEDGIGTAKNMDKARVLFEKGCKLGYSHACERADRMKPAS</sequence>
<dbReference type="SUPFAM" id="SSF81901">
    <property type="entry name" value="HCP-like"/>
    <property type="match status" value="2"/>
</dbReference>
<dbReference type="SMART" id="SM00671">
    <property type="entry name" value="SEL1"/>
    <property type="match status" value="7"/>
</dbReference>
<gene>
    <name evidence="4" type="ORF">PQU92_07975</name>
</gene>
<dbReference type="RefSeq" id="WP_272747686.1">
    <property type="nucleotide sequence ID" value="NZ_JAQQKX010000005.1"/>
</dbReference>
<accession>A0ABT5HUT0</accession>
<comment type="similarity">
    <text evidence="1">Belongs to the hcp beta-lactamase family.</text>
</comment>